<reference evidence="3" key="1">
    <citation type="submission" date="2021-08" db="EMBL/GenBank/DDBJ databases">
        <title>WGS assembly of Ceratopteris richardii.</title>
        <authorList>
            <person name="Marchant D.B."/>
            <person name="Chen G."/>
            <person name="Jenkins J."/>
            <person name="Shu S."/>
            <person name="Leebens-Mack J."/>
            <person name="Grimwood J."/>
            <person name="Schmutz J."/>
            <person name="Soltis P."/>
            <person name="Soltis D."/>
            <person name="Chen Z.-H."/>
        </authorList>
    </citation>
    <scope>NUCLEOTIDE SEQUENCE</scope>
    <source>
        <strain evidence="3">Whitten #5841</strain>
        <tissue evidence="3">Leaf</tissue>
    </source>
</reference>
<feature type="repeat" description="PPR" evidence="2">
    <location>
        <begin position="176"/>
        <end position="210"/>
    </location>
</feature>
<dbReference type="PANTHER" id="PTHR24015:SF548">
    <property type="entry name" value="OS08G0340900 PROTEIN"/>
    <property type="match status" value="1"/>
</dbReference>
<comment type="caution">
    <text evidence="3">The sequence shown here is derived from an EMBL/GenBank/DDBJ whole genome shotgun (WGS) entry which is preliminary data.</text>
</comment>
<evidence type="ECO:0000313" key="3">
    <source>
        <dbReference type="EMBL" id="KAH7279781.1"/>
    </source>
</evidence>
<dbReference type="NCBIfam" id="TIGR00756">
    <property type="entry name" value="PPR"/>
    <property type="match status" value="5"/>
</dbReference>
<dbReference type="InterPro" id="IPR046960">
    <property type="entry name" value="PPR_At4g14850-like_plant"/>
</dbReference>
<dbReference type="FunFam" id="1.25.40.10:FF:000344">
    <property type="entry name" value="Pentatricopeptide repeat-containing protein"/>
    <property type="match status" value="1"/>
</dbReference>
<feature type="repeat" description="PPR" evidence="2">
    <location>
        <begin position="681"/>
        <end position="715"/>
    </location>
</feature>
<sequence length="857" mass="96143">MEDNHHLIEIFLRIIHKCRKCRDMVGALYVYSQICISNMESSSILGNYVVPMFVDCGNLQLALDVFNRLSSRNVFSWTYLILGHIHSEQLHAVFELYTRMKVEGVQPKSYTLVALLKACSRLLDIDKGRWIHLEIMQKGFEADILVSNTLTDMYAKCGLPHEAQRTFESSNLNDRDAVIWNVLISGFVDHGFYNEALKCYDKMGGDGVPPSAPTFVYVLQSCKNLEDISRAQGFHTAIVLKGFDSDCLVSNTLVDTYGRCGFLLDASYLFEGLSIQNVVSWTALIDGYAENDGNKKALELFGRMQSKNVLPNMVTFGSLLKACTNLCNLDRGCIIHSEIIHLGYDKSQLISNSLMRMYVKCDAILEAEKVFDAIPSRNIVSWNILFEARNNHGKTEEIIHCLDKMQEEGISPDVVAYACILKVCTGLMDLDKIRGMHIDITERGFERESLVSTALIYSYAKCGSPTEAQEIFDRLPDRSIVEWNALIAGYSEHGYDQEFLECLKNLQKSNTYASAVTYIYIIRELGNRGFLRMGQELHGHIVQIGWDTDSFIGNSLVVMYAGCGLLSDAKKSFAKLLMKDIISWNAIITGYADSGSDREALNTFRQMQDVGVCEDAITYVSVLKSSGNLGAINSIRQIHKEILLKGYDLDAYLVATLIVSYAKCCSLASAENIFEKCYEHSVILWNSMITGLGMNHEVHDAIGLFKAMKGKGLKPDAITFLCLFTACGRTSVLDIGQEFLNFMTKQYHYLQTSDHFSSIVDLLARSGFLNEAEKFLETLPCTGSDDTWTSLLSASRNYLQTGSGTRCFNQLFQMKPYCASGYVLLSNLFASEKLTRNGGCHPYTNYDEELKSVQSIF</sequence>
<proteinExistence type="predicted"/>
<keyword evidence="4" id="KW-1185">Reference proteome</keyword>
<feature type="repeat" description="PPR" evidence="2">
    <location>
        <begin position="378"/>
        <end position="412"/>
    </location>
</feature>
<dbReference type="Gene3D" id="1.25.40.10">
    <property type="entry name" value="Tetratricopeptide repeat domain"/>
    <property type="match status" value="7"/>
</dbReference>
<protein>
    <recommendedName>
        <fullName evidence="5">Pentatricopeptide repeat-containing protein</fullName>
    </recommendedName>
</protein>
<dbReference type="GO" id="GO:0048731">
    <property type="term" value="P:system development"/>
    <property type="evidence" value="ECO:0007669"/>
    <property type="project" value="UniProtKB-ARBA"/>
</dbReference>
<evidence type="ECO:0000256" key="1">
    <source>
        <dbReference type="ARBA" id="ARBA00022737"/>
    </source>
</evidence>
<dbReference type="Pfam" id="PF13041">
    <property type="entry name" value="PPR_2"/>
    <property type="match status" value="5"/>
</dbReference>
<accession>A0A8T2Q929</accession>
<dbReference type="EMBL" id="CM035442">
    <property type="protein sequence ID" value="KAH7279781.1"/>
    <property type="molecule type" value="Genomic_DNA"/>
</dbReference>
<feature type="repeat" description="PPR" evidence="2">
    <location>
        <begin position="580"/>
        <end position="614"/>
    </location>
</feature>
<feature type="repeat" description="PPR" evidence="2">
    <location>
        <begin position="277"/>
        <end position="311"/>
    </location>
</feature>
<keyword evidence="1" id="KW-0677">Repeat</keyword>
<dbReference type="GO" id="GO:0003723">
    <property type="term" value="F:RNA binding"/>
    <property type="evidence" value="ECO:0007669"/>
    <property type="project" value="InterPro"/>
</dbReference>
<dbReference type="AlphaFoldDB" id="A0A8T2Q929"/>
<evidence type="ECO:0000256" key="2">
    <source>
        <dbReference type="PROSITE-ProRule" id="PRU00708"/>
    </source>
</evidence>
<dbReference type="InterPro" id="IPR002885">
    <property type="entry name" value="PPR_rpt"/>
</dbReference>
<dbReference type="PROSITE" id="PS51375">
    <property type="entry name" value="PPR"/>
    <property type="match status" value="6"/>
</dbReference>
<dbReference type="PANTHER" id="PTHR24015">
    <property type="entry name" value="OS07G0578800 PROTEIN-RELATED"/>
    <property type="match status" value="1"/>
</dbReference>
<evidence type="ECO:0000313" key="4">
    <source>
        <dbReference type="Proteomes" id="UP000825935"/>
    </source>
</evidence>
<dbReference type="Proteomes" id="UP000825935">
    <property type="component" value="Chromosome 37"/>
</dbReference>
<dbReference type="OrthoDB" id="185373at2759"/>
<name>A0A8T2Q929_CERRI</name>
<dbReference type="InterPro" id="IPR011990">
    <property type="entry name" value="TPR-like_helical_dom_sf"/>
</dbReference>
<dbReference type="FunFam" id="1.25.40.10:FF:000158">
    <property type="entry name" value="pentatricopeptide repeat-containing protein At2g33680"/>
    <property type="match status" value="1"/>
</dbReference>
<organism evidence="3 4">
    <name type="scientific">Ceratopteris richardii</name>
    <name type="common">Triangle waterfern</name>
    <dbReference type="NCBI Taxonomy" id="49495"/>
    <lineage>
        <taxon>Eukaryota</taxon>
        <taxon>Viridiplantae</taxon>
        <taxon>Streptophyta</taxon>
        <taxon>Embryophyta</taxon>
        <taxon>Tracheophyta</taxon>
        <taxon>Polypodiopsida</taxon>
        <taxon>Polypodiidae</taxon>
        <taxon>Polypodiales</taxon>
        <taxon>Pteridineae</taxon>
        <taxon>Pteridaceae</taxon>
        <taxon>Parkerioideae</taxon>
        <taxon>Ceratopteris</taxon>
    </lineage>
</organism>
<feature type="repeat" description="PPR" evidence="2">
    <location>
        <begin position="73"/>
        <end position="107"/>
    </location>
</feature>
<evidence type="ECO:0008006" key="5">
    <source>
        <dbReference type="Google" id="ProtNLM"/>
    </source>
</evidence>
<dbReference type="Pfam" id="PF01535">
    <property type="entry name" value="PPR"/>
    <property type="match status" value="3"/>
</dbReference>
<dbReference type="FunFam" id="1.25.40.10:FF:000343">
    <property type="entry name" value="Pentatricopeptide repeat-containing protein At3g58590"/>
    <property type="match status" value="1"/>
</dbReference>
<dbReference type="GO" id="GO:0009451">
    <property type="term" value="P:RNA modification"/>
    <property type="evidence" value="ECO:0007669"/>
    <property type="project" value="InterPro"/>
</dbReference>
<gene>
    <name evidence="3" type="ORF">KP509_37G036500</name>
</gene>